<comment type="pathway">
    <text evidence="2">Organic acid metabolism; glycolate biosynthesis; glycolate from 2-phosphoglycolate: step 1/1.</text>
</comment>
<dbReference type="AlphaFoldDB" id="A0A5F1Z0X7"/>
<evidence type="ECO:0000256" key="4">
    <source>
        <dbReference type="ARBA" id="ARBA00013078"/>
    </source>
</evidence>
<evidence type="ECO:0000256" key="1">
    <source>
        <dbReference type="ARBA" id="ARBA00000830"/>
    </source>
</evidence>
<dbReference type="EC" id="3.1.3.18" evidence="4"/>
<dbReference type="OrthoDB" id="9807630at2"/>
<accession>A0A5F1Z0X7</accession>
<dbReference type="SFLD" id="SFLDG01129">
    <property type="entry name" value="C1.5:_HAD__Beta-PGM__Phosphata"/>
    <property type="match status" value="1"/>
</dbReference>
<comment type="caution">
    <text evidence="5">The sequence shown here is derived from an EMBL/GenBank/DDBJ whole genome shotgun (WGS) entry which is preliminary data.</text>
</comment>
<evidence type="ECO:0000313" key="5">
    <source>
        <dbReference type="EMBL" id="TGK30924.1"/>
    </source>
</evidence>
<dbReference type="InterPro" id="IPR041492">
    <property type="entry name" value="HAD_2"/>
</dbReference>
<dbReference type="Gene3D" id="3.40.50.1000">
    <property type="entry name" value="HAD superfamily/HAD-like"/>
    <property type="match status" value="1"/>
</dbReference>
<organism evidence="5 6">
    <name type="scientific">Leptospira gomenensis</name>
    <dbReference type="NCBI Taxonomy" id="2484974"/>
    <lineage>
        <taxon>Bacteria</taxon>
        <taxon>Pseudomonadati</taxon>
        <taxon>Spirochaetota</taxon>
        <taxon>Spirochaetia</taxon>
        <taxon>Leptospirales</taxon>
        <taxon>Leptospiraceae</taxon>
        <taxon>Leptospira</taxon>
    </lineage>
</organism>
<evidence type="ECO:0000256" key="3">
    <source>
        <dbReference type="ARBA" id="ARBA00006171"/>
    </source>
</evidence>
<dbReference type="PANTHER" id="PTHR43434">
    <property type="entry name" value="PHOSPHOGLYCOLATE PHOSPHATASE"/>
    <property type="match status" value="1"/>
</dbReference>
<proteinExistence type="inferred from homology"/>
<comment type="catalytic activity">
    <reaction evidence="1">
        <text>2-phosphoglycolate + H2O = glycolate + phosphate</text>
        <dbReference type="Rhea" id="RHEA:14369"/>
        <dbReference type="ChEBI" id="CHEBI:15377"/>
        <dbReference type="ChEBI" id="CHEBI:29805"/>
        <dbReference type="ChEBI" id="CHEBI:43474"/>
        <dbReference type="ChEBI" id="CHEBI:58033"/>
        <dbReference type="EC" id="3.1.3.18"/>
    </reaction>
</comment>
<keyword evidence="5" id="KW-0378">Hydrolase</keyword>
<dbReference type="InterPro" id="IPR023198">
    <property type="entry name" value="PGP-like_dom2"/>
</dbReference>
<dbReference type="EMBL" id="RQFA01000066">
    <property type="protein sequence ID" value="TGK30924.1"/>
    <property type="molecule type" value="Genomic_DNA"/>
</dbReference>
<dbReference type="InterPro" id="IPR023214">
    <property type="entry name" value="HAD_sf"/>
</dbReference>
<protein>
    <recommendedName>
        <fullName evidence="4">phosphoglycolate phosphatase</fullName>
        <ecNumber evidence="4">3.1.3.18</ecNumber>
    </recommendedName>
</protein>
<dbReference type="GO" id="GO:0008967">
    <property type="term" value="F:phosphoglycolate phosphatase activity"/>
    <property type="evidence" value="ECO:0007669"/>
    <property type="project" value="UniProtKB-EC"/>
</dbReference>
<dbReference type="GO" id="GO:0005829">
    <property type="term" value="C:cytosol"/>
    <property type="evidence" value="ECO:0007669"/>
    <property type="project" value="TreeGrafter"/>
</dbReference>
<evidence type="ECO:0000313" key="6">
    <source>
        <dbReference type="Proteomes" id="UP000298277"/>
    </source>
</evidence>
<gene>
    <name evidence="5" type="ORF">EHQ17_14465</name>
</gene>
<comment type="similarity">
    <text evidence="3">Belongs to the HAD-like hydrolase superfamily. CbbY/CbbZ/Gph/YieH family.</text>
</comment>
<dbReference type="Gene3D" id="1.10.150.240">
    <property type="entry name" value="Putative phosphatase, domain 2"/>
    <property type="match status" value="1"/>
</dbReference>
<dbReference type="InterPro" id="IPR050155">
    <property type="entry name" value="HAD-like_hydrolase_sf"/>
</dbReference>
<dbReference type="GO" id="GO:0006281">
    <property type="term" value="P:DNA repair"/>
    <property type="evidence" value="ECO:0007669"/>
    <property type="project" value="TreeGrafter"/>
</dbReference>
<dbReference type="SUPFAM" id="SSF56784">
    <property type="entry name" value="HAD-like"/>
    <property type="match status" value="1"/>
</dbReference>
<dbReference type="Proteomes" id="UP000298277">
    <property type="component" value="Unassembled WGS sequence"/>
</dbReference>
<reference evidence="5" key="1">
    <citation type="journal article" date="2019" name="PLoS Negl. Trop. Dis.">
        <title>Revisiting the worldwide diversity of Leptospira species in the environment.</title>
        <authorList>
            <person name="Vincent A.T."/>
            <person name="Schiettekatte O."/>
            <person name="Bourhy P."/>
            <person name="Veyrier F.J."/>
            <person name="Picardeau M."/>
        </authorList>
    </citation>
    <scope>NUCLEOTIDE SEQUENCE [LARGE SCALE GENOMIC DNA]</scope>
    <source>
        <strain evidence="5">201800299</strain>
    </source>
</reference>
<evidence type="ECO:0000256" key="2">
    <source>
        <dbReference type="ARBA" id="ARBA00004818"/>
    </source>
</evidence>
<dbReference type="PANTHER" id="PTHR43434:SF1">
    <property type="entry name" value="PHOSPHOGLYCOLATE PHOSPHATASE"/>
    <property type="match status" value="1"/>
</dbReference>
<name>A0A5F1Z0X7_9LEPT</name>
<dbReference type="SFLD" id="SFLDS00003">
    <property type="entry name" value="Haloacid_Dehalogenase"/>
    <property type="match status" value="1"/>
</dbReference>
<dbReference type="RefSeq" id="WP_135590664.1">
    <property type="nucleotide sequence ID" value="NZ_RQEZ01000048.1"/>
</dbReference>
<sequence>MIQDFFVLRKEKIDSVFFDFDGVVVDSVGIKTEAYADLFKEFGNEAVDCILEYHRSNGGIDRYKKIEYVLNFMKVEYDSSLVERLASDFASLVVEKVVKCDLLPGISELLTDLSQSSIRSFVVSGTPEEELRYITKEKKLNDFFLEVCGSPKSKVEITGNLIRNYDINPSRSLFIGDAVGDFETASRFGILFLGVS</sequence>
<dbReference type="Pfam" id="PF13419">
    <property type="entry name" value="HAD_2"/>
    <property type="match status" value="1"/>
</dbReference>
<keyword evidence="6" id="KW-1185">Reference proteome</keyword>
<dbReference type="InterPro" id="IPR036412">
    <property type="entry name" value="HAD-like_sf"/>
</dbReference>